<keyword evidence="2" id="KW-1185">Reference proteome</keyword>
<name>F6DTB3_DESRL</name>
<proteinExistence type="predicted"/>
<accession>F6DTB3</accession>
<sequence length="66" mass="7511">MNEQLGLPLTGSLVIRGQCPACKGNSIQIFKSQKVIYFLCQYCLHKWYKKIKGKESGFSVLDKSKK</sequence>
<organism evidence="1 2">
    <name type="scientific">Desulforamulus ruminis (strain ATCC 23193 / DSM 2154 / NCIMB 8452 / DL)</name>
    <name type="common">Desulfotomaculum ruminis</name>
    <dbReference type="NCBI Taxonomy" id="696281"/>
    <lineage>
        <taxon>Bacteria</taxon>
        <taxon>Bacillati</taxon>
        <taxon>Bacillota</taxon>
        <taxon>Clostridia</taxon>
        <taxon>Eubacteriales</taxon>
        <taxon>Peptococcaceae</taxon>
        <taxon>Desulforamulus</taxon>
    </lineage>
</organism>
<dbReference type="AlphaFoldDB" id="F6DTB3"/>
<dbReference type="HOGENOM" id="CLU_2824129_0_0_9"/>
<reference evidence="1 2" key="2">
    <citation type="journal article" date="2012" name="Stand. Genomic Sci.">
        <title>Complete genome sequence of the sulfate-reducing firmicute Desulfotomaculum ruminis type strain (DL(T)).</title>
        <authorList>
            <person name="Spring S."/>
            <person name="Visser M."/>
            <person name="Lu M."/>
            <person name="Copeland A."/>
            <person name="Lapidus A."/>
            <person name="Lucas S."/>
            <person name="Cheng J.F."/>
            <person name="Han C."/>
            <person name="Tapia R."/>
            <person name="Goodwin L.A."/>
            <person name="Pitluck S."/>
            <person name="Ivanova N."/>
            <person name="Land M."/>
            <person name="Hauser L."/>
            <person name="Larimer F."/>
            <person name="Rohde M."/>
            <person name="Goker M."/>
            <person name="Detter J.C."/>
            <person name="Kyrpides N.C."/>
            <person name="Woyke T."/>
            <person name="Schaap P.J."/>
            <person name="Plugge C.M."/>
            <person name="Muyzer G."/>
            <person name="Kuever J."/>
            <person name="Pereira I.A."/>
            <person name="Parshina S.N."/>
            <person name="Bernier-Latmani R."/>
            <person name="Stams A.J."/>
            <person name="Klenk H.P."/>
        </authorList>
    </citation>
    <scope>NUCLEOTIDE SEQUENCE [LARGE SCALE GENOMIC DNA]</scope>
    <source>
        <strain evidence="2">ATCC 23193 / DSM 2154 / NCIB 8452 / DL</strain>
    </source>
</reference>
<evidence type="ECO:0000313" key="2">
    <source>
        <dbReference type="Proteomes" id="UP000009234"/>
    </source>
</evidence>
<dbReference type="EMBL" id="CP002780">
    <property type="protein sequence ID" value="AEG58930.1"/>
    <property type="molecule type" value="Genomic_DNA"/>
</dbReference>
<dbReference type="KEGG" id="dru:Desru_0645"/>
<dbReference type="Proteomes" id="UP000009234">
    <property type="component" value="Chromosome"/>
</dbReference>
<reference evidence="2" key="1">
    <citation type="submission" date="2011-05" db="EMBL/GenBank/DDBJ databases">
        <title>Complete sequence of Desulfotomaculum ruminis DSM 2154.</title>
        <authorList>
            <person name="Lucas S."/>
            <person name="Copeland A."/>
            <person name="Lapidus A."/>
            <person name="Cheng J.-F."/>
            <person name="Goodwin L."/>
            <person name="Pitluck S."/>
            <person name="Lu M."/>
            <person name="Detter J.C."/>
            <person name="Han C."/>
            <person name="Tapia R."/>
            <person name="Land M."/>
            <person name="Hauser L."/>
            <person name="Kyrpides N."/>
            <person name="Ivanova N."/>
            <person name="Mikhailova N."/>
            <person name="Pagani I."/>
            <person name="Stams A.J.M."/>
            <person name="Plugge C.M."/>
            <person name="Muyzer G."/>
            <person name="Kuever J."/>
            <person name="Parshina S.N."/>
            <person name="Ivanova A.E."/>
            <person name="Nazina T.N."/>
            <person name="Brambilla E."/>
            <person name="Spring S."/>
            <person name="Klenk H.-P."/>
            <person name="Woyke T."/>
        </authorList>
    </citation>
    <scope>NUCLEOTIDE SEQUENCE [LARGE SCALE GENOMIC DNA]</scope>
    <source>
        <strain evidence="2">ATCC 23193 / DSM 2154 / NCIB 8452 / DL</strain>
    </source>
</reference>
<evidence type="ECO:0000313" key="1">
    <source>
        <dbReference type="EMBL" id="AEG58930.1"/>
    </source>
</evidence>
<protein>
    <submittedName>
        <fullName evidence="1">Uncharacterized protein</fullName>
    </submittedName>
</protein>
<gene>
    <name evidence="1" type="ordered locus">Desru_0645</name>
</gene>